<reference evidence="8" key="1">
    <citation type="submission" date="2020-07" db="EMBL/GenBank/DDBJ databases">
        <title>Huge and variable diversity of episymbiotic CPR bacteria and DPANN archaea in groundwater ecosystems.</title>
        <authorList>
            <person name="He C.Y."/>
            <person name="Keren R."/>
            <person name="Whittaker M."/>
            <person name="Farag I.F."/>
            <person name="Doudna J."/>
            <person name="Cate J.H.D."/>
            <person name="Banfield J.F."/>
        </authorList>
    </citation>
    <scope>NUCLEOTIDE SEQUENCE</scope>
    <source>
        <strain evidence="8">NC_groundwater_1664_Pr3_B-0.1um_52_9</strain>
    </source>
</reference>
<protein>
    <submittedName>
        <fullName evidence="8">Sigma-54-dependent Fis family transcriptional regulator</fullName>
    </submittedName>
</protein>
<gene>
    <name evidence="8" type="ORF">HY912_23745</name>
</gene>
<feature type="modified residue" description="4-aspartylphosphate" evidence="5">
    <location>
        <position position="62"/>
    </location>
</feature>
<dbReference type="InterPro" id="IPR003593">
    <property type="entry name" value="AAA+_ATPase"/>
</dbReference>
<dbReference type="InterPro" id="IPR058031">
    <property type="entry name" value="AAA_lid_NorR"/>
</dbReference>
<feature type="domain" description="Sigma-54 factor interaction" evidence="6">
    <location>
        <begin position="157"/>
        <end position="385"/>
    </location>
</feature>
<evidence type="ECO:0000313" key="9">
    <source>
        <dbReference type="Proteomes" id="UP000807825"/>
    </source>
</evidence>
<evidence type="ECO:0000256" key="3">
    <source>
        <dbReference type="ARBA" id="ARBA00023015"/>
    </source>
</evidence>
<dbReference type="SMART" id="SM00448">
    <property type="entry name" value="REC"/>
    <property type="match status" value="1"/>
</dbReference>
<dbReference type="EMBL" id="JACRDE010000618">
    <property type="protein sequence ID" value="MBI5252519.1"/>
    <property type="molecule type" value="Genomic_DNA"/>
</dbReference>
<dbReference type="PANTHER" id="PTHR32071:SF13">
    <property type="entry name" value="RESPONSE REGULATOR HSFA"/>
    <property type="match status" value="1"/>
</dbReference>
<dbReference type="InterPro" id="IPR025662">
    <property type="entry name" value="Sigma_54_int_dom_ATP-bd_1"/>
</dbReference>
<evidence type="ECO:0000259" key="7">
    <source>
        <dbReference type="PROSITE" id="PS50110"/>
    </source>
</evidence>
<feature type="domain" description="Response regulatory" evidence="7">
    <location>
        <begin position="12"/>
        <end position="127"/>
    </location>
</feature>
<dbReference type="GO" id="GO:0000160">
    <property type="term" value="P:phosphorelay signal transduction system"/>
    <property type="evidence" value="ECO:0007669"/>
    <property type="project" value="InterPro"/>
</dbReference>
<proteinExistence type="predicted"/>
<sequence length="474" mass="53140">MTRKKGKVPYSPILIVDDEIHAVKSFELALRSDGFNNIVPCSDSPKVYEILQSTEIELMLLDVLMPDLSGEEILSRAVMEFPQIPVIMVTGVNDVETAVRCMQKGAFDYVLKPVEKERLLPSVRRGIEVRQLKRENAKLARHLFSESPEHPEEFSKIVTRNRKMRAIFKYCEAIAAGSHPVLITGESGVGKELIAEALHRVSEREGDFVAVNVAGLDDSMFSDTLFGHVKGAFTGAASVRRGQIEMAVGGSLFLDEIGDLSLASQVKLLRLLDKHEYFPLGSDVAKPANVRFLFATHRDLSKSVQEGRFREDLFYRLRTHSIHIPPLRERLDDIPVLLEHFINESAGEFNRETPTYNQGLVEFLQTCHFQGNVRELKAMVVDAVGRGNSKILSAKSFERVTHEDRESKVSSSFALSSSVKPWLAQLEQLPTIKETTAALIQEALNRAKNNQRVAALTLGITPQALNQRLKKQIW</sequence>
<dbReference type="Gene3D" id="3.40.50.2300">
    <property type="match status" value="1"/>
</dbReference>
<comment type="caution">
    <text evidence="8">The sequence shown here is derived from an EMBL/GenBank/DDBJ whole genome shotgun (WGS) entry which is preliminary data.</text>
</comment>
<keyword evidence="3" id="KW-0805">Transcription regulation</keyword>
<keyword evidence="5" id="KW-0597">Phosphoprotein</keyword>
<dbReference type="GO" id="GO:0006355">
    <property type="term" value="P:regulation of DNA-templated transcription"/>
    <property type="evidence" value="ECO:0007669"/>
    <property type="project" value="InterPro"/>
</dbReference>
<dbReference type="Gene3D" id="1.10.8.60">
    <property type="match status" value="1"/>
</dbReference>
<dbReference type="Gene3D" id="3.40.50.300">
    <property type="entry name" value="P-loop containing nucleotide triphosphate hydrolases"/>
    <property type="match status" value="1"/>
</dbReference>
<dbReference type="SUPFAM" id="SSF52540">
    <property type="entry name" value="P-loop containing nucleoside triphosphate hydrolases"/>
    <property type="match status" value="1"/>
</dbReference>
<dbReference type="Pfam" id="PF02954">
    <property type="entry name" value="HTH_8"/>
    <property type="match status" value="1"/>
</dbReference>
<dbReference type="Pfam" id="PF00158">
    <property type="entry name" value="Sigma54_activat"/>
    <property type="match status" value="1"/>
</dbReference>
<organism evidence="8 9">
    <name type="scientific">Desulfomonile tiedjei</name>
    <dbReference type="NCBI Taxonomy" id="2358"/>
    <lineage>
        <taxon>Bacteria</taxon>
        <taxon>Pseudomonadati</taxon>
        <taxon>Thermodesulfobacteriota</taxon>
        <taxon>Desulfomonilia</taxon>
        <taxon>Desulfomonilales</taxon>
        <taxon>Desulfomonilaceae</taxon>
        <taxon>Desulfomonile</taxon>
    </lineage>
</organism>
<dbReference type="GO" id="GO:0005524">
    <property type="term" value="F:ATP binding"/>
    <property type="evidence" value="ECO:0007669"/>
    <property type="project" value="UniProtKB-KW"/>
</dbReference>
<dbReference type="SUPFAM" id="SSF52172">
    <property type="entry name" value="CheY-like"/>
    <property type="match status" value="1"/>
</dbReference>
<accession>A0A9D6V7S9</accession>
<evidence type="ECO:0000256" key="2">
    <source>
        <dbReference type="ARBA" id="ARBA00022840"/>
    </source>
</evidence>
<evidence type="ECO:0000313" key="8">
    <source>
        <dbReference type="EMBL" id="MBI5252519.1"/>
    </source>
</evidence>
<dbReference type="InterPro" id="IPR002197">
    <property type="entry name" value="HTH_Fis"/>
</dbReference>
<evidence type="ECO:0000259" key="6">
    <source>
        <dbReference type="PROSITE" id="PS50045"/>
    </source>
</evidence>
<dbReference type="CDD" id="cd00009">
    <property type="entry name" value="AAA"/>
    <property type="match status" value="1"/>
</dbReference>
<keyword evidence="4" id="KW-0804">Transcription</keyword>
<dbReference type="SMART" id="SM00382">
    <property type="entry name" value="AAA"/>
    <property type="match status" value="1"/>
</dbReference>
<dbReference type="Gene3D" id="1.10.10.60">
    <property type="entry name" value="Homeodomain-like"/>
    <property type="match status" value="1"/>
</dbReference>
<dbReference type="PROSITE" id="PS50110">
    <property type="entry name" value="RESPONSE_REGULATORY"/>
    <property type="match status" value="1"/>
</dbReference>
<keyword evidence="1" id="KW-0547">Nucleotide-binding</keyword>
<dbReference type="InterPro" id="IPR027417">
    <property type="entry name" value="P-loop_NTPase"/>
</dbReference>
<dbReference type="Pfam" id="PF00072">
    <property type="entry name" value="Response_reg"/>
    <property type="match status" value="1"/>
</dbReference>
<dbReference type="PROSITE" id="PS00675">
    <property type="entry name" value="SIGMA54_INTERACT_1"/>
    <property type="match status" value="1"/>
</dbReference>
<evidence type="ECO:0000256" key="4">
    <source>
        <dbReference type="ARBA" id="ARBA00023163"/>
    </source>
</evidence>
<dbReference type="GO" id="GO:0043565">
    <property type="term" value="F:sequence-specific DNA binding"/>
    <property type="evidence" value="ECO:0007669"/>
    <property type="project" value="InterPro"/>
</dbReference>
<dbReference type="Proteomes" id="UP000807825">
    <property type="component" value="Unassembled WGS sequence"/>
</dbReference>
<keyword evidence="2" id="KW-0067">ATP-binding</keyword>
<dbReference type="AlphaFoldDB" id="A0A9D6V7S9"/>
<dbReference type="InterPro" id="IPR011006">
    <property type="entry name" value="CheY-like_superfamily"/>
</dbReference>
<evidence type="ECO:0000256" key="5">
    <source>
        <dbReference type="PROSITE-ProRule" id="PRU00169"/>
    </source>
</evidence>
<name>A0A9D6V7S9_9BACT</name>
<dbReference type="InterPro" id="IPR001789">
    <property type="entry name" value="Sig_transdc_resp-reg_receiver"/>
</dbReference>
<dbReference type="PANTHER" id="PTHR32071">
    <property type="entry name" value="TRANSCRIPTIONAL REGULATORY PROTEIN"/>
    <property type="match status" value="1"/>
</dbReference>
<dbReference type="FunFam" id="3.40.50.300:FF:000006">
    <property type="entry name" value="DNA-binding transcriptional regulator NtrC"/>
    <property type="match status" value="1"/>
</dbReference>
<dbReference type="Pfam" id="PF25601">
    <property type="entry name" value="AAA_lid_14"/>
    <property type="match status" value="1"/>
</dbReference>
<evidence type="ECO:0000256" key="1">
    <source>
        <dbReference type="ARBA" id="ARBA00022741"/>
    </source>
</evidence>
<dbReference type="PROSITE" id="PS50045">
    <property type="entry name" value="SIGMA54_INTERACT_4"/>
    <property type="match status" value="1"/>
</dbReference>
<dbReference type="InterPro" id="IPR002078">
    <property type="entry name" value="Sigma_54_int"/>
</dbReference>